<feature type="transmembrane region" description="Helical" evidence="2">
    <location>
        <begin position="155"/>
        <end position="175"/>
    </location>
</feature>
<reference evidence="4 5" key="1">
    <citation type="submission" date="2020-11" db="EMBL/GenBank/DDBJ databases">
        <title>Erythrobacter sediminis sp. nov., a marine bacterium from a tidal flat of Garorim Bay.</title>
        <authorList>
            <person name="Kim D."/>
            <person name="Yoo Y."/>
            <person name="Kim J.-J."/>
        </authorList>
    </citation>
    <scope>NUCLEOTIDE SEQUENCE [LARGE SCALE GENOMIC DNA]</scope>
    <source>
        <strain evidence="4 5">JGD-13</strain>
    </source>
</reference>
<protein>
    <recommendedName>
        <fullName evidence="6">Secreted protein</fullName>
    </recommendedName>
</protein>
<keyword evidence="5" id="KW-1185">Reference proteome</keyword>
<evidence type="ECO:0000256" key="3">
    <source>
        <dbReference type="SAM" id="SignalP"/>
    </source>
</evidence>
<evidence type="ECO:0008006" key="6">
    <source>
        <dbReference type="Google" id="ProtNLM"/>
    </source>
</evidence>
<sequence length="181" mass="19306">MFYRQCLFAGLASLAATGAAAAQDIHGFERDPQRDMRASVGISIPFGGSNRQAANMQPRFDFHIETGDSDWHSRAQNLADPRNDAHRNVRRSQFSLTFEDEPRFLVNGAAPLEIAALRAGQDGDPDDQPQGTGDGPNGGDDVDEPDAIDHIARGALFTGAVVATGVAVIVGAFVLSDNDEN</sequence>
<keyword evidence="2" id="KW-0812">Transmembrane</keyword>
<dbReference type="RefSeq" id="WP_197920968.1">
    <property type="nucleotide sequence ID" value="NZ_CAWPTA010000007.1"/>
</dbReference>
<name>A0ABS0N2T2_9SPHN</name>
<keyword evidence="2" id="KW-0472">Membrane</keyword>
<dbReference type="Proteomes" id="UP000602442">
    <property type="component" value="Unassembled WGS sequence"/>
</dbReference>
<dbReference type="EMBL" id="JAEANY010000002">
    <property type="protein sequence ID" value="MBH5322267.1"/>
    <property type="molecule type" value="Genomic_DNA"/>
</dbReference>
<accession>A0ABS0N2T2</accession>
<feature type="chain" id="PRO_5047055873" description="Secreted protein" evidence="3">
    <location>
        <begin position="22"/>
        <end position="181"/>
    </location>
</feature>
<organism evidence="4 5">
    <name type="scientific">Aurantiacibacter sediminis</name>
    <dbReference type="NCBI Taxonomy" id="2793064"/>
    <lineage>
        <taxon>Bacteria</taxon>
        <taxon>Pseudomonadati</taxon>
        <taxon>Pseudomonadota</taxon>
        <taxon>Alphaproteobacteria</taxon>
        <taxon>Sphingomonadales</taxon>
        <taxon>Erythrobacteraceae</taxon>
        <taxon>Aurantiacibacter</taxon>
    </lineage>
</organism>
<evidence type="ECO:0000256" key="2">
    <source>
        <dbReference type="SAM" id="Phobius"/>
    </source>
</evidence>
<evidence type="ECO:0000256" key="1">
    <source>
        <dbReference type="SAM" id="MobiDB-lite"/>
    </source>
</evidence>
<comment type="caution">
    <text evidence="4">The sequence shown here is derived from an EMBL/GenBank/DDBJ whole genome shotgun (WGS) entry which is preliminary data.</text>
</comment>
<keyword evidence="3" id="KW-0732">Signal</keyword>
<evidence type="ECO:0000313" key="4">
    <source>
        <dbReference type="EMBL" id="MBH5322267.1"/>
    </source>
</evidence>
<keyword evidence="2" id="KW-1133">Transmembrane helix</keyword>
<evidence type="ECO:0000313" key="5">
    <source>
        <dbReference type="Proteomes" id="UP000602442"/>
    </source>
</evidence>
<feature type="signal peptide" evidence="3">
    <location>
        <begin position="1"/>
        <end position="21"/>
    </location>
</feature>
<gene>
    <name evidence="4" type="ORF">I5L03_06670</name>
</gene>
<proteinExistence type="predicted"/>
<feature type="region of interest" description="Disordered" evidence="1">
    <location>
        <begin position="119"/>
        <end position="146"/>
    </location>
</feature>